<name>A0AAD7C9A1_9AGAR</name>
<feature type="transmembrane region" description="Helical" evidence="2">
    <location>
        <begin position="15"/>
        <end position="37"/>
    </location>
</feature>
<keyword evidence="2" id="KW-0472">Membrane</keyword>
<proteinExistence type="predicted"/>
<keyword evidence="2" id="KW-1133">Transmembrane helix</keyword>
<organism evidence="3 4">
    <name type="scientific">Roridomyces roridus</name>
    <dbReference type="NCBI Taxonomy" id="1738132"/>
    <lineage>
        <taxon>Eukaryota</taxon>
        <taxon>Fungi</taxon>
        <taxon>Dikarya</taxon>
        <taxon>Basidiomycota</taxon>
        <taxon>Agaricomycotina</taxon>
        <taxon>Agaricomycetes</taxon>
        <taxon>Agaricomycetidae</taxon>
        <taxon>Agaricales</taxon>
        <taxon>Marasmiineae</taxon>
        <taxon>Mycenaceae</taxon>
        <taxon>Roridomyces</taxon>
    </lineage>
</organism>
<comment type="caution">
    <text evidence="3">The sequence shown here is derived from an EMBL/GenBank/DDBJ whole genome shotgun (WGS) entry which is preliminary data.</text>
</comment>
<feature type="region of interest" description="Disordered" evidence="1">
    <location>
        <begin position="257"/>
        <end position="378"/>
    </location>
</feature>
<evidence type="ECO:0000313" key="3">
    <source>
        <dbReference type="EMBL" id="KAJ7641247.1"/>
    </source>
</evidence>
<sequence>MPALPPSPPPVPWGVLHLLVAFGGAVVLTSGALYLALCVSDVLAKRRSCATSDLEKGTTPPTVSLPARPTNPKTVTAAAVLQAAREKIHYKLPAAPTVSLPTATVVQVPRLVHLSSNVVDEVPTALFAVRHARPKLRPSPLRGVVTISEPEPAVIVAPVPLRLNVSALPIAVTLAHLVEEADPNGDDLSSDSSNMDFFKEEDDDEDDDEPIPFDSSFMLSTVDMWIPGLEGSRSTGSVKASKTVAVGIVGNSIVSSNIGSRSRSSSVNTTTSSDSSIISSTTSTTTTSTTTASSLPLSSPTTSISLTTTTTTNSLSSPPPLRSRPVRTQVAKLGVPLRGSSGNAHRRTGERLERDQREKENDAAGAWIRRPSPVLLAR</sequence>
<dbReference type="Proteomes" id="UP001221142">
    <property type="component" value="Unassembled WGS sequence"/>
</dbReference>
<feature type="compositionally biased region" description="Basic and acidic residues" evidence="1">
    <location>
        <begin position="347"/>
        <end position="362"/>
    </location>
</feature>
<dbReference type="EMBL" id="JARKIF010000004">
    <property type="protein sequence ID" value="KAJ7641247.1"/>
    <property type="molecule type" value="Genomic_DNA"/>
</dbReference>
<feature type="region of interest" description="Disordered" evidence="1">
    <location>
        <begin position="182"/>
        <end position="213"/>
    </location>
</feature>
<evidence type="ECO:0000256" key="2">
    <source>
        <dbReference type="SAM" id="Phobius"/>
    </source>
</evidence>
<feature type="region of interest" description="Disordered" evidence="1">
    <location>
        <begin position="50"/>
        <end position="70"/>
    </location>
</feature>
<gene>
    <name evidence="3" type="ORF">FB45DRAFT_899752</name>
</gene>
<keyword evidence="2" id="KW-0812">Transmembrane</keyword>
<protein>
    <submittedName>
        <fullName evidence="3">Uncharacterized protein</fullName>
    </submittedName>
</protein>
<evidence type="ECO:0000313" key="4">
    <source>
        <dbReference type="Proteomes" id="UP001221142"/>
    </source>
</evidence>
<reference evidence="3" key="1">
    <citation type="submission" date="2023-03" db="EMBL/GenBank/DDBJ databases">
        <title>Massive genome expansion in bonnet fungi (Mycena s.s.) driven by repeated elements and novel gene families across ecological guilds.</title>
        <authorList>
            <consortium name="Lawrence Berkeley National Laboratory"/>
            <person name="Harder C.B."/>
            <person name="Miyauchi S."/>
            <person name="Viragh M."/>
            <person name="Kuo A."/>
            <person name="Thoen E."/>
            <person name="Andreopoulos B."/>
            <person name="Lu D."/>
            <person name="Skrede I."/>
            <person name="Drula E."/>
            <person name="Henrissat B."/>
            <person name="Morin E."/>
            <person name="Kohler A."/>
            <person name="Barry K."/>
            <person name="LaButti K."/>
            <person name="Morin E."/>
            <person name="Salamov A."/>
            <person name="Lipzen A."/>
            <person name="Mereny Z."/>
            <person name="Hegedus B."/>
            <person name="Baldrian P."/>
            <person name="Stursova M."/>
            <person name="Weitz H."/>
            <person name="Taylor A."/>
            <person name="Grigoriev I.V."/>
            <person name="Nagy L.G."/>
            <person name="Martin F."/>
            <person name="Kauserud H."/>
        </authorList>
    </citation>
    <scope>NUCLEOTIDE SEQUENCE</scope>
    <source>
        <strain evidence="3">9284</strain>
    </source>
</reference>
<feature type="compositionally biased region" description="Low complexity" evidence="1">
    <location>
        <begin position="257"/>
        <end position="316"/>
    </location>
</feature>
<keyword evidence="4" id="KW-1185">Reference proteome</keyword>
<evidence type="ECO:0000256" key="1">
    <source>
        <dbReference type="SAM" id="MobiDB-lite"/>
    </source>
</evidence>
<dbReference type="AlphaFoldDB" id="A0AAD7C9A1"/>
<accession>A0AAD7C9A1</accession>
<feature type="compositionally biased region" description="Acidic residues" evidence="1">
    <location>
        <begin position="199"/>
        <end position="211"/>
    </location>
</feature>